<evidence type="ECO:0000313" key="10">
    <source>
        <dbReference type="EMBL" id="UYM07717.1"/>
    </source>
</evidence>
<dbReference type="InterPro" id="IPR016156">
    <property type="entry name" value="FAD/NAD-linked_Rdtase_dimer_sf"/>
</dbReference>
<evidence type="ECO:0000256" key="5">
    <source>
        <dbReference type="PIRSR" id="PIRSR000350-2"/>
    </source>
</evidence>
<dbReference type="PRINTS" id="PR00368">
    <property type="entry name" value="FADPNR"/>
</dbReference>
<evidence type="ECO:0000256" key="6">
    <source>
        <dbReference type="PIRSR" id="PIRSR000350-3"/>
    </source>
</evidence>
<dbReference type="InterPro" id="IPR023753">
    <property type="entry name" value="FAD/NAD-binding_dom"/>
</dbReference>
<dbReference type="KEGG" id="sgrg:L0C25_11805"/>
<dbReference type="FunFam" id="3.30.390.30:FF:000001">
    <property type="entry name" value="Dihydrolipoyl dehydrogenase"/>
    <property type="match status" value="1"/>
</dbReference>
<keyword evidence="6" id="KW-0547">Nucleotide-binding</keyword>
<feature type="disulfide bond" description="Redox-active" evidence="7">
    <location>
        <begin position="45"/>
        <end position="50"/>
    </location>
</feature>
<feature type="domain" description="FAD/NAD(P)-binding" evidence="9">
    <location>
        <begin position="7"/>
        <end position="319"/>
    </location>
</feature>
<dbReference type="InterPro" id="IPR001100">
    <property type="entry name" value="Pyr_nuc-diS_OxRdtase"/>
</dbReference>
<feature type="binding site" evidence="6">
    <location>
        <begin position="174"/>
        <end position="181"/>
    </location>
    <ligand>
        <name>NAD(+)</name>
        <dbReference type="ChEBI" id="CHEBI:57540"/>
    </ligand>
</feature>
<dbReference type="PIRSF" id="PIRSF000350">
    <property type="entry name" value="Mercury_reductase_MerA"/>
    <property type="match status" value="1"/>
</dbReference>
<evidence type="ECO:0000313" key="11">
    <source>
        <dbReference type="Proteomes" id="UP001164390"/>
    </source>
</evidence>
<organism evidence="10 11">
    <name type="scientific">Solicola gregarius</name>
    <dbReference type="NCBI Taxonomy" id="2908642"/>
    <lineage>
        <taxon>Bacteria</taxon>
        <taxon>Bacillati</taxon>
        <taxon>Actinomycetota</taxon>
        <taxon>Actinomycetes</taxon>
        <taxon>Propionibacteriales</taxon>
        <taxon>Nocardioidaceae</taxon>
        <taxon>Solicola</taxon>
    </lineage>
</organism>
<sequence length="463" mass="48444">MADIEVDVVVLGWGKGGKTLAGALGRAGRSVAVVERSAQMYGGSCININCVPTKALVHQAEGRPDGVDAQDWFSAAIGQRDDLVAKLRARNHAMLAEVDAVTLIDGHARFIGPHQVEVQAGDDRLVIDAETVVVNTGTIPAAPDIEGAAGSSCVYDSTTLQHVEPLPRRLVVVGGGYVGLEFAGMFAHFGSQVTLVDHHDELMPGEDRDVADAVRSLLADQGVEFILGGAIGSVRDEGGASARVVVAPSESADATELDADAVLLATGRRPATTDLGLDVAGISTDDRGYVVVDERLRTSVSGVFAIGDVSGGPQFTYVSLDDYRIVLDQLTGGGTRTTTDRVAVPSTTFLTPPLARVGLNESQARAQGHDFLVATKRVADIAAMPRPKIVGETHGLVKVIADARTDQILGATLFCVDAQEVINLVSLAMRTGTTATQLRDSMWTHPSSTEALNEVLAGLQPSG</sequence>
<dbReference type="EMBL" id="CP094970">
    <property type="protein sequence ID" value="UYM07717.1"/>
    <property type="molecule type" value="Genomic_DNA"/>
</dbReference>
<dbReference type="PANTHER" id="PTHR43014:SF4">
    <property type="entry name" value="PYRIDINE NUCLEOTIDE-DISULFIDE OXIDOREDUCTASE RCLA-RELATED"/>
    <property type="match status" value="1"/>
</dbReference>
<dbReference type="RefSeq" id="WP_271636691.1">
    <property type="nucleotide sequence ID" value="NZ_CP094970.1"/>
</dbReference>
<keyword evidence="4" id="KW-0560">Oxidoreductase</keyword>
<feature type="active site" description="Proton acceptor" evidence="5">
    <location>
        <position position="445"/>
    </location>
</feature>
<protein>
    <submittedName>
        <fullName evidence="10">FAD-dependent oxidoreductase</fullName>
    </submittedName>
</protein>
<keyword evidence="6" id="KW-0520">NAD</keyword>
<proteinExistence type="inferred from homology"/>
<evidence type="ECO:0000259" key="8">
    <source>
        <dbReference type="Pfam" id="PF02852"/>
    </source>
</evidence>
<evidence type="ECO:0000256" key="2">
    <source>
        <dbReference type="ARBA" id="ARBA00022630"/>
    </source>
</evidence>
<evidence type="ECO:0000256" key="3">
    <source>
        <dbReference type="ARBA" id="ARBA00022827"/>
    </source>
</evidence>
<reference evidence="10" key="1">
    <citation type="submission" date="2022-01" db="EMBL/GenBank/DDBJ databases">
        <title>Nocardioidaceae gen. sp. A5X3R13.</title>
        <authorList>
            <person name="Lopez Marin M.A."/>
            <person name="Uhlik O."/>
        </authorList>
    </citation>
    <scope>NUCLEOTIDE SEQUENCE</scope>
    <source>
        <strain evidence="10">A5X3R13</strain>
    </source>
</reference>
<feature type="binding site" evidence="6">
    <location>
        <position position="308"/>
    </location>
    <ligand>
        <name>FAD</name>
        <dbReference type="ChEBI" id="CHEBI:57692"/>
    </ligand>
</feature>
<dbReference type="Pfam" id="PF07992">
    <property type="entry name" value="Pyr_redox_2"/>
    <property type="match status" value="1"/>
</dbReference>
<dbReference type="GO" id="GO:0050660">
    <property type="term" value="F:flavin adenine dinucleotide binding"/>
    <property type="evidence" value="ECO:0007669"/>
    <property type="project" value="TreeGrafter"/>
</dbReference>
<comment type="similarity">
    <text evidence="1">Belongs to the class-I pyridine nucleotide-disulfide oxidoreductase family.</text>
</comment>
<comment type="cofactor">
    <cofactor evidence="6">
        <name>FAD</name>
        <dbReference type="ChEBI" id="CHEBI:57692"/>
    </cofactor>
    <text evidence="6">Binds 1 FAD per subunit.</text>
</comment>
<feature type="binding site" evidence="6">
    <location>
        <position position="267"/>
    </location>
    <ligand>
        <name>NAD(+)</name>
        <dbReference type="ChEBI" id="CHEBI:57540"/>
    </ligand>
</feature>
<dbReference type="Proteomes" id="UP001164390">
    <property type="component" value="Chromosome"/>
</dbReference>
<keyword evidence="2" id="KW-0285">Flavoprotein</keyword>
<dbReference type="Gene3D" id="3.30.390.30">
    <property type="match status" value="1"/>
</dbReference>
<dbReference type="PRINTS" id="PR00411">
    <property type="entry name" value="PNDRDTASEI"/>
</dbReference>
<dbReference type="InterPro" id="IPR036188">
    <property type="entry name" value="FAD/NAD-bd_sf"/>
</dbReference>
<evidence type="ECO:0000256" key="7">
    <source>
        <dbReference type="PIRSR" id="PIRSR000350-4"/>
    </source>
</evidence>
<dbReference type="SUPFAM" id="SSF51905">
    <property type="entry name" value="FAD/NAD(P)-binding domain"/>
    <property type="match status" value="1"/>
</dbReference>
<evidence type="ECO:0000256" key="4">
    <source>
        <dbReference type="ARBA" id="ARBA00023002"/>
    </source>
</evidence>
<feature type="domain" description="Pyridine nucleotide-disulphide oxidoreductase dimerisation" evidence="8">
    <location>
        <begin position="344"/>
        <end position="454"/>
    </location>
</feature>
<dbReference type="SUPFAM" id="SSF55424">
    <property type="entry name" value="FAD/NAD-linked reductases, dimerisation (C-terminal) domain"/>
    <property type="match status" value="1"/>
</dbReference>
<keyword evidence="3 6" id="KW-0274">FAD</keyword>
<dbReference type="Pfam" id="PF02852">
    <property type="entry name" value="Pyr_redox_dim"/>
    <property type="match status" value="1"/>
</dbReference>
<accession>A0AA46TLW9</accession>
<dbReference type="GO" id="GO:0003955">
    <property type="term" value="F:NAD(P)H dehydrogenase (quinone) activity"/>
    <property type="evidence" value="ECO:0007669"/>
    <property type="project" value="TreeGrafter"/>
</dbReference>
<dbReference type="Gene3D" id="3.50.50.60">
    <property type="entry name" value="FAD/NAD(P)-binding domain"/>
    <property type="match status" value="2"/>
</dbReference>
<evidence type="ECO:0000259" key="9">
    <source>
        <dbReference type="Pfam" id="PF07992"/>
    </source>
</evidence>
<keyword evidence="11" id="KW-1185">Reference proteome</keyword>
<dbReference type="InterPro" id="IPR004099">
    <property type="entry name" value="Pyr_nucl-diS_OxRdtase_dimer"/>
</dbReference>
<feature type="binding site" evidence="6">
    <location>
        <position position="54"/>
    </location>
    <ligand>
        <name>FAD</name>
        <dbReference type="ChEBI" id="CHEBI:57692"/>
    </ligand>
</feature>
<dbReference type="AlphaFoldDB" id="A0AA46TLW9"/>
<dbReference type="PANTHER" id="PTHR43014">
    <property type="entry name" value="MERCURIC REDUCTASE"/>
    <property type="match status" value="1"/>
</dbReference>
<name>A0AA46TLW9_9ACTN</name>
<evidence type="ECO:0000256" key="1">
    <source>
        <dbReference type="ARBA" id="ARBA00007532"/>
    </source>
</evidence>
<gene>
    <name evidence="10" type="ORF">L0C25_11805</name>
</gene>